<evidence type="ECO:0008006" key="4">
    <source>
        <dbReference type="Google" id="ProtNLM"/>
    </source>
</evidence>
<evidence type="ECO:0000313" key="3">
    <source>
        <dbReference type="Proteomes" id="UP000005777"/>
    </source>
</evidence>
<keyword evidence="1" id="KW-0472">Membrane</keyword>
<comment type="caution">
    <text evidence="2">The sequence shown here is derived from an EMBL/GenBank/DDBJ whole genome shotgun (WGS) entry which is preliminary data.</text>
</comment>
<dbReference type="Proteomes" id="UP000005777">
    <property type="component" value="Unassembled WGS sequence"/>
</dbReference>
<evidence type="ECO:0000313" key="2">
    <source>
        <dbReference type="EMBL" id="EFG26890.1"/>
    </source>
</evidence>
<dbReference type="EMBL" id="ADCX01000003">
    <property type="protein sequence ID" value="EFG26890.1"/>
    <property type="molecule type" value="Genomic_DNA"/>
</dbReference>
<feature type="transmembrane region" description="Helical" evidence="1">
    <location>
        <begin position="82"/>
        <end position="100"/>
    </location>
</feature>
<sequence length="240" mass="26811">MAKFSLMYEKLCRAILTIFVVNVAILVHTLAGLIIVGLFPSLAAANATYRTWLLSDDRSWTVSQTWKLFHREWKSNLKSSQVLGYLQLVVGILLAYDYWIVNTNARTGMTGVVLSGFLAVLLVVFLLFSVMSWVMASHFDEGLAWIARTSLGMVVARPLCSLMLLCTIFLIGWVCCRWPGVFVGFGFSLLVFAGQAVVYSLVICLDSPPANRKKLLQNQENKQPTAFTICVFSHNLSMIQ</sequence>
<feature type="transmembrane region" description="Helical" evidence="1">
    <location>
        <begin position="181"/>
        <end position="202"/>
    </location>
</feature>
<reference evidence="2 3" key="1">
    <citation type="submission" date="2012-01" db="EMBL/GenBank/DDBJ databases">
        <title>The Genome Sequence of Scardovia inopinata F0304.</title>
        <authorList>
            <consortium name="The Broad Institute Genome Sequencing Platform"/>
            <person name="Ward D."/>
            <person name="Earl A."/>
            <person name="Feldgarden M."/>
            <person name="Gevers D."/>
            <person name="Young S."/>
            <person name="Zeng Q."/>
            <person name="Koehrsen M."/>
            <person name="Alvarado L."/>
            <person name="Berlin A.M."/>
            <person name="Borenstein D."/>
            <person name="Chapman S.B."/>
            <person name="Chen Z."/>
            <person name="Engels R."/>
            <person name="Freedman E."/>
            <person name="Gellesch M."/>
            <person name="Goldberg J."/>
            <person name="Griggs A."/>
            <person name="Gujja S."/>
            <person name="Heilman E.R."/>
            <person name="Heiman D.I."/>
            <person name="Hepburn T.A."/>
            <person name="Howarth C."/>
            <person name="Jen D."/>
            <person name="Larson L."/>
            <person name="Mehta T."/>
            <person name="Park D."/>
            <person name="Pearson M."/>
            <person name="Richards J."/>
            <person name="Roberts A."/>
            <person name="Saif S."/>
            <person name="Shea T.D."/>
            <person name="Shenoy N."/>
            <person name="Sisk P."/>
            <person name="Stolte C."/>
            <person name="Sykes S.N."/>
            <person name="Walk T."/>
            <person name="White J."/>
            <person name="Yandava C."/>
            <person name="Izard J."/>
            <person name="Baranova O.V."/>
            <person name="Blanton J.M."/>
            <person name="Tanner A.C."/>
            <person name="Dewhirst F."/>
            <person name="Haas B."/>
            <person name="Nusbaum C."/>
            <person name="Birren B."/>
        </authorList>
    </citation>
    <scope>NUCLEOTIDE SEQUENCE [LARGE SCALE GENOMIC DNA]</scope>
    <source>
        <strain evidence="2 3">F0304</strain>
    </source>
</reference>
<evidence type="ECO:0000256" key="1">
    <source>
        <dbReference type="SAM" id="Phobius"/>
    </source>
</evidence>
<feature type="transmembrane region" description="Helical" evidence="1">
    <location>
        <begin position="155"/>
        <end position="174"/>
    </location>
</feature>
<accession>W5IIQ3</accession>
<organism evidence="2 3">
    <name type="scientific">Scardovia inopinata F0304</name>
    <dbReference type="NCBI Taxonomy" id="641146"/>
    <lineage>
        <taxon>Bacteria</taxon>
        <taxon>Bacillati</taxon>
        <taxon>Actinomycetota</taxon>
        <taxon>Actinomycetes</taxon>
        <taxon>Bifidobacteriales</taxon>
        <taxon>Bifidobacteriaceae</taxon>
        <taxon>Scardovia</taxon>
    </lineage>
</organism>
<keyword evidence="1" id="KW-1133">Transmembrane helix</keyword>
<proteinExistence type="predicted"/>
<gene>
    <name evidence="2" type="ORF">HMPREF9020_00519</name>
</gene>
<keyword evidence="1" id="KW-0812">Transmembrane</keyword>
<feature type="transmembrane region" description="Helical" evidence="1">
    <location>
        <begin position="12"/>
        <end position="39"/>
    </location>
</feature>
<dbReference type="eggNOG" id="COG5578">
    <property type="taxonomic scope" value="Bacteria"/>
</dbReference>
<name>W5IIQ3_SCAIO</name>
<dbReference type="InterPro" id="IPR006938">
    <property type="entry name" value="DUF624"/>
</dbReference>
<dbReference type="RefSeq" id="WP_006292880.1">
    <property type="nucleotide sequence ID" value="NZ_GG770225.1"/>
</dbReference>
<feature type="transmembrane region" description="Helical" evidence="1">
    <location>
        <begin position="112"/>
        <end position="135"/>
    </location>
</feature>
<keyword evidence="3" id="KW-1185">Reference proteome</keyword>
<protein>
    <recommendedName>
        <fullName evidence="4">DUF624 domain-containing protein</fullName>
    </recommendedName>
</protein>
<dbReference type="HOGENOM" id="CLU_085717_0_0_11"/>
<dbReference type="Pfam" id="PF04854">
    <property type="entry name" value="DUF624"/>
    <property type="match status" value="1"/>
</dbReference>
<dbReference type="AlphaFoldDB" id="W5IIQ3"/>